<accession>F3UUV0</accession>
<keyword evidence="2" id="KW-0449">Lipoprotein</keyword>
<proteinExistence type="predicted"/>
<comment type="caution">
    <text evidence="2">The sequence shown here is derived from an EMBL/GenBank/DDBJ whole genome shotgun (WGS) entry which is preliminary data.</text>
</comment>
<evidence type="ECO:0000256" key="1">
    <source>
        <dbReference type="SAM" id="SignalP"/>
    </source>
</evidence>
<evidence type="ECO:0000313" key="3">
    <source>
        <dbReference type="Proteomes" id="UP000006459"/>
    </source>
</evidence>
<feature type="signal peptide" evidence="1">
    <location>
        <begin position="1"/>
        <end position="21"/>
    </location>
</feature>
<dbReference type="PATRIC" id="fig|888808.3.peg.284"/>
<dbReference type="EMBL" id="AFFO01000003">
    <property type="protein sequence ID" value="EGJ40918.1"/>
    <property type="molecule type" value="Genomic_DNA"/>
</dbReference>
<feature type="chain" id="PRO_5039558723" evidence="1">
    <location>
        <begin position="22"/>
        <end position="134"/>
    </location>
</feature>
<sequence length="134" mass="15395">MKKHKLKLLFLGLLLPLFLLAGCNGTPSIKGKWNVQGAYGDINTTEFTDKKVVVEDKEKEYKQVATGFKNNSHYVVIEIEKQKYSIVFPDADKNIAILLQPSSDDDYLNGEMILAMNRKEVPNYEKYAEKYMNR</sequence>
<evidence type="ECO:0000313" key="2">
    <source>
        <dbReference type="EMBL" id="EGJ40918.1"/>
    </source>
</evidence>
<dbReference type="Proteomes" id="UP000006459">
    <property type="component" value="Unassembled WGS sequence"/>
</dbReference>
<protein>
    <submittedName>
        <fullName evidence="2">Lipoprotein</fullName>
    </submittedName>
</protein>
<dbReference type="eggNOG" id="ENOG5030CR9">
    <property type="taxonomic scope" value="Bacteria"/>
</dbReference>
<dbReference type="AlphaFoldDB" id="F3UUV0"/>
<name>F3UUV0_STRSA</name>
<dbReference type="PROSITE" id="PS51257">
    <property type="entry name" value="PROKAR_LIPOPROTEIN"/>
    <property type="match status" value="1"/>
</dbReference>
<organism evidence="2 3">
    <name type="scientific">Streptococcus sanguinis SK49</name>
    <dbReference type="NCBI Taxonomy" id="888808"/>
    <lineage>
        <taxon>Bacteria</taxon>
        <taxon>Bacillati</taxon>
        <taxon>Bacillota</taxon>
        <taxon>Bacilli</taxon>
        <taxon>Lactobacillales</taxon>
        <taxon>Streptococcaceae</taxon>
        <taxon>Streptococcus</taxon>
    </lineage>
</organism>
<dbReference type="HOGENOM" id="CLU_157305_0_0_9"/>
<gene>
    <name evidence="2" type="ORF">HMPREF9380_0293</name>
</gene>
<reference evidence="2 3" key="1">
    <citation type="submission" date="2011-03" db="EMBL/GenBank/DDBJ databases">
        <authorList>
            <person name="Muzny D."/>
            <person name="Qin X."/>
            <person name="Deng J."/>
            <person name="Jiang H."/>
            <person name="Liu Y."/>
            <person name="Qu J."/>
            <person name="Song X.-Z."/>
            <person name="Zhang L."/>
            <person name="Thornton R."/>
            <person name="Coyle M."/>
            <person name="Francisco L."/>
            <person name="Jackson L."/>
            <person name="Javaid M."/>
            <person name="Korchina V."/>
            <person name="Kovar C."/>
            <person name="Mata R."/>
            <person name="Mathew T."/>
            <person name="Ngo R."/>
            <person name="Nguyen L."/>
            <person name="Nguyen N."/>
            <person name="Okwuonu G."/>
            <person name="Ongeri F."/>
            <person name="Pham C."/>
            <person name="Simmons D."/>
            <person name="Wilczek-Boney K."/>
            <person name="Hale W."/>
            <person name="Jakkamsetti A."/>
            <person name="Pham P."/>
            <person name="Ruth R."/>
            <person name="San Lucas F."/>
            <person name="Warren J."/>
            <person name="Zhang J."/>
            <person name="Zhao Z."/>
            <person name="Zhou C."/>
            <person name="Zhu D."/>
            <person name="Lee S."/>
            <person name="Bess C."/>
            <person name="Blankenburg K."/>
            <person name="Forbes L."/>
            <person name="Fu Q."/>
            <person name="Gubbala S."/>
            <person name="Hirani K."/>
            <person name="Jayaseelan J.C."/>
            <person name="Lara F."/>
            <person name="Munidasa M."/>
            <person name="Palculict T."/>
            <person name="Patil S."/>
            <person name="Pu L.-L."/>
            <person name="Saada N."/>
            <person name="Tang L."/>
            <person name="Weissenberger G."/>
            <person name="Zhu Y."/>
            <person name="Hemphill L."/>
            <person name="Shang Y."/>
            <person name="Youmans B."/>
            <person name="Ayvaz T."/>
            <person name="Ross M."/>
            <person name="Santibanez J."/>
            <person name="Aqrawi P."/>
            <person name="Gross S."/>
            <person name="Joshi V."/>
            <person name="Fowler G."/>
            <person name="Nazareth L."/>
            <person name="Reid J."/>
            <person name="Worley K."/>
            <person name="Petrosino J."/>
            <person name="Highlander S."/>
            <person name="Gibbs R."/>
        </authorList>
    </citation>
    <scope>NUCLEOTIDE SEQUENCE [LARGE SCALE GENOMIC DNA]</scope>
    <source>
        <strain evidence="2 3">SK49</strain>
    </source>
</reference>
<keyword evidence="1" id="KW-0732">Signal</keyword>
<dbReference type="RefSeq" id="WP_002931955.1">
    <property type="nucleotide sequence ID" value="NZ_GL890985.1"/>
</dbReference>